<dbReference type="EMBL" id="CP004387">
    <property type="protein sequence ID" value="AJD48938.1"/>
    <property type="molecule type" value="Genomic_DNA"/>
</dbReference>
<dbReference type="HOGENOM" id="CLU_1282796_0_0_6"/>
<keyword evidence="3" id="KW-1185">Reference proteome</keyword>
<dbReference type="KEGG" id="apac:S7S_12630"/>
<gene>
    <name evidence="2" type="ORF">S7S_12630</name>
</gene>
<feature type="region of interest" description="Disordered" evidence="1">
    <location>
        <begin position="13"/>
        <end position="35"/>
    </location>
</feature>
<name>A0A0B4XRA4_9GAMM</name>
<accession>A0A0B4XRA4</accession>
<dbReference type="AlphaFoldDB" id="A0A0B4XRA4"/>
<evidence type="ECO:0000313" key="3">
    <source>
        <dbReference type="Proteomes" id="UP000006764"/>
    </source>
</evidence>
<evidence type="ECO:0000313" key="2">
    <source>
        <dbReference type="EMBL" id="AJD48938.1"/>
    </source>
</evidence>
<dbReference type="Proteomes" id="UP000006764">
    <property type="component" value="Chromosome"/>
</dbReference>
<sequence length="198" mass="21685">MLLLAGMLALAACDDTPDPPTPETSAPPAEQHRAAPMVDDAPATVEQPAVIGFHGFGPARFGQDQEQVRMSWGRPLREGGSTSDSCYYLFREPQPDNGGFGIGFMIVDGKFARYDVDMEQFAAPGDIKVGATLDQLRETYADRITEQPHKYAPDWLYVIVAPEDGSDARLVFEVNEEQMVTSWRIGVPPAVFYVEGCA</sequence>
<protein>
    <submittedName>
        <fullName evidence="2">Uncharacterized protein</fullName>
    </submittedName>
</protein>
<organism evidence="2 3">
    <name type="scientific">Isoalcanivorax pacificus W11-5</name>
    <dbReference type="NCBI Taxonomy" id="391936"/>
    <lineage>
        <taxon>Bacteria</taxon>
        <taxon>Pseudomonadati</taxon>
        <taxon>Pseudomonadota</taxon>
        <taxon>Gammaproteobacteria</taxon>
        <taxon>Oceanospirillales</taxon>
        <taxon>Alcanivoracaceae</taxon>
        <taxon>Isoalcanivorax</taxon>
    </lineage>
</organism>
<reference evidence="2 3" key="1">
    <citation type="journal article" date="2012" name="J. Bacteriol.">
        <title>Genome sequence of an alkane-degrading bacterium, Alcanivorax pacificus type strain W11-5, isolated from deep sea sediment.</title>
        <authorList>
            <person name="Lai Q."/>
            <person name="Shao Z."/>
        </authorList>
    </citation>
    <scope>NUCLEOTIDE SEQUENCE [LARGE SCALE GENOMIC DNA]</scope>
    <source>
        <strain evidence="2 3">W11-5</strain>
    </source>
</reference>
<dbReference type="STRING" id="391936.S7S_12630"/>
<proteinExistence type="predicted"/>
<evidence type="ECO:0000256" key="1">
    <source>
        <dbReference type="SAM" id="MobiDB-lite"/>
    </source>
</evidence>